<reference evidence="1" key="1">
    <citation type="submission" date="2021-02" db="EMBL/GenBank/DDBJ databases">
        <title>Infant gut strain persistence is associated with maternal origin, phylogeny, and functional potential including surface adhesion and iron acquisition.</title>
        <authorList>
            <person name="Lou Y.C."/>
        </authorList>
    </citation>
    <scope>NUCLEOTIDE SEQUENCE</scope>
    <source>
        <strain evidence="1">L3_108_031G1_dasL3_108_031G1_concoct_20</strain>
    </source>
</reference>
<accession>A0A942WS02</accession>
<dbReference type="EMBL" id="JAGZMU010000005">
    <property type="protein sequence ID" value="MBS4893748.1"/>
    <property type="molecule type" value="Genomic_DNA"/>
</dbReference>
<name>A0A942WS02_VEIPA</name>
<evidence type="ECO:0000313" key="1">
    <source>
        <dbReference type="EMBL" id="MBS4893748.1"/>
    </source>
</evidence>
<dbReference type="AlphaFoldDB" id="A0A942WS02"/>
<gene>
    <name evidence="1" type="ORF">KHZ90_08235</name>
</gene>
<sequence>MYQVGLKTDNFEWLNVKEFGNLLKEFTSRESAEEYISKKPKFLRSKLHIACK</sequence>
<proteinExistence type="predicted"/>
<dbReference type="RefSeq" id="WP_278467975.1">
    <property type="nucleotide sequence ID" value="NZ_JAGZMU010000005.1"/>
</dbReference>
<comment type="caution">
    <text evidence="1">The sequence shown here is derived from an EMBL/GenBank/DDBJ whole genome shotgun (WGS) entry which is preliminary data.</text>
</comment>
<protein>
    <submittedName>
        <fullName evidence="1">Uncharacterized protein</fullName>
    </submittedName>
</protein>
<evidence type="ECO:0000313" key="2">
    <source>
        <dbReference type="Proteomes" id="UP000778864"/>
    </source>
</evidence>
<dbReference type="Proteomes" id="UP000778864">
    <property type="component" value="Unassembled WGS sequence"/>
</dbReference>
<organism evidence="1 2">
    <name type="scientific">Veillonella parvula</name>
    <name type="common">Staphylococcus parvulus</name>
    <dbReference type="NCBI Taxonomy" id="29466"/>
    <lineage>
        <taxon>Bacteria</taxon>
        <taxon>Bacillati</taxon>
        <taxon>Bacillota</taxon>
        <taxon>Negativicutes</taxon>
        <taxon>Veillonellales</taxon>
        <taxon>Veillonellaceae</taxon>
        <taxon>Veillonella</taxon>
    </lineage>
</organism>